<keyword evidence="2" id="KW-1185">Reference proteome</keyword>
<accession>A0A5C6W6K4</accession>
<evidence type="ECO:0000313" key="1">
    <source>
        <dbReference type="EMBL" id="TXC92963.1"/>
    </source>
</evidence>
<dbReference type="EMBL" id="VOQF01000001">
    <property type="protein sequence ID" value="TXC92963.1"/>
    <property type="molecule type" value="Genomic_DNA"/>
</dbReference>
<organism evidence="1 2">
    <name type="scientific">Metabacillus litoralis</name>
    <dbReference type="NCBI Taxonomy" id="152268"/>
    <lineage>
        <taxon>Bacteria</taxon>
        <taxon>Bacillati</taxon>
        <taxon>Bacillota</taxon>
        <taxon>Bacilli</taxon>
        <taxon>Bacillales</taxon>
        <taxon>Bacillaceae</taxon>
        <taxon>Metabacillus</taxon>
    </lineage>
</organism>
<dbReference type="InterPro" id="IPR012851">
    <property type="entry name" value="Spore_coat_CotF-like"/>
</dbReference>
<sequence length="97" mass="11432">MPNNIEGRGLTDREMVQLCLELEKGRCRGISNTMIETSHKELRDIYESMLENANNNQYELYEMLEEKGWYKTELASADQIKQVQGYMQNNLHPDNQF</sequence>
<dbReference type="OrthoDB" id="1685263at2"/>
<evidence type="ECO:0000313" key="2">
    <source>
        <dbReference type="Proteomes" id="UP000321363"/>
    </source>
</evidence>
<dbReference type="RefSeq" id="WP_146945824.1">
    <property type="nucleotide sequence ID" value="NZ_VOQF01000001.1"/>
</dbReference>
<dbReference type="Proteomes" id="UP000321363">
    <property type="component" value="Unassembled WGS sequence"/>
</dbReference>
<protein>
    <submittedName>
        <fullName evidence="1">Spore coat protein</fullName>
    </submittedName>
</protein>
<proteinExistence type="predicted"/>
<gene>
    <name evidence="1" type="ORF">FS935_01860</name>
</gene>
<reference evidence="1 2" key="1">
    <citation type="journal article" date="2005" name="Int. J. Syst. Evol. Microbiol.">
        <title>Bacillus litoralis sp. nov., isolated from a tidal flat of the Yellow Sea in Korea.</title>
        <authorList>
            <person name="Yoon J.H."/>
            <person name="Oh T.K."/>
        </authorList>
    </citation>
    <scope>NUCLEOTIDE SEQUENCE [LARGE SCALE GENOMIC DNA]</scope>
    <source>
        <strain evidence="1 2">SW-211</strain>
    </source>
</reference>
<name>A0A5C6W6K4_9BACI</name>
<keyword evidence="1" id="KW-0946">Virion</keyword>
<dbReference type="InterPro" id="IPR012347">
    <property type="entry name" value="Ferritin-like"/>
</dbReference>
<keyword evidence="1" id="KW-0167">Capsid protein</keyword>
<comment type="caution">
    <text evidence="1">The sequence shown here is derived from an EMBL/GenBank/DDBJ whole genome shotgun (WGS) entry which is preliminary data.</text>
</comment>
<dbReference type="AlphaFoldDB" id="A0A5C6W6K4"/>
<dbReference type="Pfam" id="PF07875">
    <property type="entry name" value="Coat_F"/>
    <property type="match status" value="1"/>
</dbReference>
<dbReference type="Gene3D" id="1.20.1260.10">
    <property type="match status" value="1"/>
</dbReference>